<evidence type="ECO:0000313" key="2">
    <source>
        <dbReference type="EMBL" id="KRF78505.1"/>
    </source>
</evidence>
<keyword evidence="3" id="KW-1185">Reference proteome</keyword>
<organism evidence="2 3">
    <name type="scientific">Drosophila virilis</name>
    <name type="common">Fruit fly</name>
    <dbReference type="NCBI Taxonomy" id="7244"/>
    <lineage>
        <taxon>Eukaryota</taxon>
        <taxon>Metazoa</taxon>
        <taxon>Ecdysozoa</taxon>
        <taxon>Arthropoda</taxon>
        <taxon>Hexapoda</taxon>
        <taxon>Insecta</taxon>
        <taxon>Pterygota</taxon>
        <taxon>Neoptera</taxon>
        <taxon>Endopterygota</taxon>
        <taxon>Diptera</taxon>
        <taxon>Brachycera</taxon>
        <taxon>Muscomorpha</taxon>
        <taxon>Ephydroidea</taxon>
        <taxon>Drosophilidae</taxon>
        <taxon>Drosophila</taxon>
    </lineage>
</organism>
<feature type="transmembrane region" description="Helical" evidence="1">
    <location>
        <begin position="25"/>
        <end position="44"/>
    </location>
</feature>
<gene>
    <name evidence="2" type="primary">Dvir\GJ27105</name>
    <name evidence="2" type="ORF">Dvir_GJ27105</name>
</gene>
<dbReference type="AlphaFoldDB" id="A0A0Q9W059"/>
<protein>
    <submittedName>
        <fullName evidence="2">Uncharacterized protein</fullName>
    </submittedName>
</protein>
<feature type="transmembrane region" description="Helical" evidence="1">
    <location>
        <begin position="83"/>
        <end position="116"/>
    </location>
</feature>
<reference evidence="2 3" key="1">
    <citation type="journal article" date="2007" name="Nature">
        <title>Evolution of genes and genomes on the Drosophila phylogeny.</title>
        <authorList>
            <consortium name="Drosophila 12 Genomes Consortium"/>
            <person name="Clark A.G."/>
            <person name="Eisen M.B."/>
            <person name="Smith D.R."/>
            <person name="Bergman C.M."/>
            <person name="Oliver B."/>
            <person name="Markow T.A."/>
            <person name="Kaufman T.C."/>
            <person name="Kellis M."/>
            <person name="Gelbart W."/>
            <person name="Iyer V.N."/>
            <person name="Pollard D.A."/>
            <person name="Sackton T.B."/>
            <person name="Larracuente A.M."/>
            <person name="Singh N.D."/>
            <person name="Abad J.P."/>
            <person name="Abt D.N."/>
            <person name="Adryan B."/>
            <person name="Aguade M."/>
            <person name="Akashi H."/>
            <person name="Anderson W.W."/>
            <person name="Aquadro C.F."/>
            <person name="Ardell D.H."/>
            <person name="Arguello R."/>
            <person name="Artieri C.G."/>
            <person name="Barbash D.A."/>
            <person name="Barker D."/>
            <person name="Barsanti P."/>
            <person name="Batterham P."/>
            <person name="Batzoglou S."/>
            <person name="Begun D."/>
            <person name="Bhutkar A."/>
            <person name="Blanco E."/>
            <person name="Bosak S.A."/>
            <person name="Bradley R.K."/>
            <person name="Brand A.D."/>
            <person name="Brent M.R."/>
            <person name="Brooks A.N."/>
            <person name="Brown R.H."/>
            <person name="Butlin R.K."/>
            <person name="Caggese C."/>
            <person name="Calvi B.R."/>
            <person name="Bernardo de Carvalho A."/>
            <person name="Caspi A."/>
            <person name="Castrezana S."/>
            <person name="Celniker S.E."/>
            <person name="Chang J.L."/>
            <person name="Chapple C."/>
            <person name="Chatterji S."/>
            <person name="Chinwalla A."/>
            <person name="Civetta A."/>
            <person name="Clifton S.W."/>
            <person name="Comeron J.M."/>
            <person name="Costello J.C."/>
            <person name="Coyne J.A."/>
            <person name="Daub J."/>
            <person name="David R.G."/>
            <person name="Delcher A.L."/>
            <person name="Delehaunty K."/>
            <person name="Do C.B."/>
            <person name="Ebling H."/>
            <person name="Edwards K."/>
            <person name="Eickbush T."/>
            <person name="Evans J.D."/>
            <person name="Filipski A."/>
            <person name="Findeiss S."/>
            <person name="Freyhult E."/>
            <person name="Fulton L."/>
            <person name="Fulton R."/>
            <person name="Garcia A.C."/>
            <person name="Gardiner A."/>
            <person name="Garfield D.A."/>
            <person name="Garvin B.E."/>
            <person name="Gibson G."/>
            <person name="Gilbert D."/>
            <person name="Gnerre S."/>
            <person name="Godfrey J."/>
            <person name="Good R."/>
            <person name="Gotea V."/>
            <person name="Gravely B."/>
            <person name="Greenberg A.J."/>
            <person name="Griffiths-Jones S."/>
            <person name="Gross S."/>
            <person name="Guigo R."/>
            <person name="Gustafson E.A."/>
            <person name="Haerty W."/>
            <person name="Hahn M.W."/>
            <person name="Halligan D.L."/>
            <person name="Halpern A.L."/>
            <person name="Halter G.M."/>
            <person name="Han M.V."/>
            <person name="Heger A."/>
            <person name="Hillier L."/>
            <person name="Hinrichs A.S."/>
            <person name="Holmes I."/>
            <person name="Hoskins R.A."/>
            <person name="Hubisz M.J."/>
            <person name="Hultmark D."/>
            <person name="Huntley M.A."/>
            <person name="Jaffe D.B."/>
            <person name="Jagadeeshan S."/>
            <person name="Jeck W.R."/>
            <person name="Johnson J."/>
            <person name="Jones C.D."/>
            <person name="Jordan W.C."/>
            <person name="Karpen G.H."/>
            <person name="Kataoka E."/>
            <person name="Keightley P.D."/>
            <person name="Kheradpour P."/>
            <person name="Kirkness E.F."/>
            <person name="Koerich L.B."/>
            <person name="Kristiansen K."/>
            <person name="Kudrna D."/>
            <person name="Kulathinal R.J."/>
            <person name="Kumar S."/>
            <person name="Kwok R."/>
            <person name="Lander E."/>
            <person name="Langley C.H."/>
            <person name="Lapoint R."/>
            <person name="Lazzaro B.P."/>
            <person name="Lee S.J."/>
            <person name="Levesque L."/>
            <person name="Li R."/>
            <person name="Lin C.F."/>
            <person name="Lin M.F."/>
            <person name="Lindblad-Toh K."/>
            <person name="Llopart A."/>
            <person name="Long M."/>
            <person name="Low L."/>
            <person name="Lozovsky E."/>
            <person name="Lu J."/>
            <person name="Luo M."/>
            <person name="Machado C.A."/>
            <person name="Makalowski W."/>
            <person name="Marzo M."/>
            <person name="Matsuda M."/>
            <person name="Matzkin L."/>
            <person name="McAllister B."/>
            <person name="McBride C.S."/>
            <person name="McKernan B."/>
            <person name="McKernan K."/>
            <person name="Mendez-Lago M."/>
            <person name="Minx P."/>
            <person name="Mollenhauer M.U."/>
            <person name="Montooth K."/>
            <person name="Mount S.M."/>
            <person name="Mu X."/>
            <person name="Myers E."/>
            <person name="Negre B."/>
            <person name="Newfeld S."/>
            <person name="Nielsen R."/>
            <person name="Noor M.A."/>
            <person name="O'Grady P."/>
            <person name="Pachter L."/>
            <person name="Papaceit M."/>
            <person name="Parisi M.J."/>
            <person name="Parisi M."/>
            <person name="Parts L."/>
            <person name="Pedersen J.S."/>
            <person name="Pesole G."/>
            <person name="Phillippy A.M."/>
            <person name="Ponting C.P."/>
            <person name="Pop M."/>
            <person name="Porcelli D."/>
            <person name="Powell J.R."/>
            <person name="Prohaska S."/>
            <person name="Pruitt K."/>
            <person name="Puig M."/>
            <person name="Quesneville H."/>
            <person name="Ram K.R."/>
            <person name="Rand D."/>
            <person name="Rasmussen M.D."/>
            <person name="Reed L.K."/>
            <person name="Reenan R."/>
            <person name="Reily A."/>
            <person name="Remington K.A."/>
            <person name="Rieger T.T."/>
            <person name="Ritchie M.G."/>
            <person name="Robin C."/>
            <person name="Rogers Y.H."/>
            <person name="Rohde C."/>
            <person name="Rozas J."/>
            <person name="Rubenfield M.J."/>
            <person name="Ruiz A."/>
            <person name="Russo S."/>
            <person name="Salzberg S.L."/>
            <person name="Sanchez-Gracia A."/>
            <person name="Saranga D.J."/>
            <person name="Sato H."/>
            <person name="Schaeffer S.W."/>
            <person name="Schatz M.C."/>
            <person name="Schlenke T."/>
            <person name="Schwartz R."/>
            <person name="Segarra C."/>
            <person name="Singh R.S."/>
            <person name="Sirot L."/>
            <person name="Sirota M."/>
            <person name="Sisneros N.B."/>
            <person name="Smith C.D."/>
            <person name="Smith T.F."/>
            <person name="Spieth J."/>
            <person name="Stage D.E."/>
            <person name="Stark A."/>
            <person name="Stephan W."/>
            <person name="Strausberg R.L."/>
            <person name="Strempel S."/>
            <person name="Sturgill D."/>
            <person name="Sutton G."/>
            <person name="Sutton G.G."/>
            <person name="Tao W."/>
            <person name="Teichmann S."/>
            <person name="Tobari Y.N."/>
            <person name="Tomimura Y."/>
            <person name="Tsolas J.M."/>
            <person name="Valente V.L."/>
            <person name="Venter E."/>
            <person name="Venter J.C."/>
            <person name="Vicario S."/>
            <person name="Vieira F.G."/>
            <person name="Vilella A.J."/>
            <person name="Villasante A."/>
            <person name="Walenz B."/>
            <person name="Wang J."/>
            <person name="Wasserman M."/>
            <person name="Watts T."/>
            <person name="Wilson D."/>
            <person name="Wilson R.K."/>
            <person name="Wing R.A."/>
            <person name="Wolfner M.F."/>
            <person name="Wong A."/>
            <person name="Wong G.K."/>
            <person name="Wu C.I."/>
            <person name="Wu G."/>
            <person name="Yamamoto D."/>
            <person name="Yang H.P."/>
            <person name="Yang S.P."/>
            <person name="Yorke J.A."/>
            <person name="Yoshida K."/>
            <person name="Zdobnov E."/>
            <person name="Zhang P."/>
            <person name="Zhang Y."/>
            <person name="Zimin A.V."/>
            <person name="Baldwin J."/>
            <person name="Abdouelleil A."/>
            <person name="Abdulkadir J."/>
            <person name="Abebe A."/>
            <person name="Abera B."/>
            <person name="Abreu J."/>
            <person name="Acer S.C."/>
            <person name="Aftuck L."/>
            <person name="Alexander A."/>
            <person name="An P."/>
            <person name="Anderson E."/>
            <person name="Anderson S."/>
            <person name="Arachi H."/>
            <person name="Azer M."/>
            <person name="Bachantsang P."/>
            <person name="Barry A."/>
            <person name="Bayul T."/>
            <person name="Berlin A."/>
            <person name="Bessette D."/>
            <person name="Bloom T."/>
            <person name="Blye J."/>
            <person name="Boguslavskiy L."/>
            <person name="Bonnet C."/>
            <person name="Boukhgalter B."/>
            <person name="Bourzgui I."/>
            <person name="Brown A."/>
            <person name="Cahill P."/>
            <person name="Channer S."/>
            <person name="Cheshatsang Y."/>
            <person name="Chuda L."/>
            <person name="Citroen M."/>
            <person name="Collymore A."/>
            <person name="Cooke P."/>
            <person name="Costello M."/>
            <person name="D'Aco K."/>
            <person name="Daza R."/>
            <person name="De Haan G."/>
            <person name="DeGray S."/>
            <person name="DeMaso C."/>
            <person name="Dhargay N."/>
            <person name="Dooley K."/>
            <person name="Dooley E."/>
            <person name="Doricent M."/>
            <person name="Dorje P."/>
            <person name="Dorjee K."/>
            <person name="Dupes A."/>
            <person name="Elong R."/>
            <person name="Falk J."/>
            <person name="Farina A."/>
            <person name="Faro S."/>
            <person name="Ferguson D."/>
            <person name="Fisher S."/>
            <person name="Foley C.D."/>
            <person name="Franke A."/>
            <person name="Friedrich D."/>
            <person name="Gadbois L."/>
            <person name="Gearin G."/>
            <person name="Gearin C.R."/>
            <person name="Giannoukos G."/>
            <person name="Goode T."/>
            <person name="Graham J."/>
            <person name="Grandbois E."/>
            <person name="Grewal S."/>
            <person name="Gyaltsen K."/>
            <person name="Hafez N."/>
            <person name="Hagos B."/>
            <person name="Hall J."/>
            <person name="Henson C."/>
            <person name="Hollinger A."/>
            <person name="Honan T."/>
            <person name="Huard M.D."/>
            <person name="Hughes L."/>
            <person name="Hurhula B."/>
            <person name="Husby M.E."/>
            <person name="Kamat A."/>
            <person name="Kanga B."/>
            <person name="Kashin S."/>
            <person name="Khazanovich D."/>
            <person name="Kisner P."/>
            <person name="Lance K."/>
            <person name="Lara M."/>
            <person name="Lee W."/>
            <person name="Lennon N."/>
            <person name="Letendre F."/>
            <person name="LeVine R."/>
            <person name="Lipovsky A."/>
            <person name="Liu X."/>
            <person name="Liu J."/>
            <person name="Liu S."/>
            <person name="Lokyitsang T."/>
            <person name="Lokyitsang Y."/>
            <person name="Lubonja R."/>
            <person name="Lui A."/>
            <person name="MacDonald P."/>
            <person name="Magnisalis V."/>
            <person name="Maru K."/>
            <person name="Matthews C."/>
            <person name="McCusker W."/>
            <person name="McDonough S."/>
            <person name="Mehta T."/>
            <person name="Meldrim J."/>
            <person name="Meneus L."/>
            <person name="Mihai O."/>
            <person name="Mihalev A."/>
            <person name="Mihova T."/>
            <person name="Mittelman R."/>
            <person name="Mlenga V."/>
            <person name="Montmayeur A."/>
            <person name="Mulrain L."/>
            <person name="Navidi A."/>
            <person name="Naylor J."/>
            <person name="Negash T."/>
            <person name="Nguyen T."/>
            <person name="Nguyen N."/>
            <person name="Nicol R."/>
            <person name="Norbu C."/>
            <person name="Norbu N."/>
            <person name="Novod N."/>
            <person name="O'Neill B."/>
            <person name="Osman S."/>
            <person name="Markiewicz E."/>
            <person name="Oyono O.L."/>
            <person name="Patti C."/>
            <person name="Phunkhang P."/>
            <person name="Pierre F."/>
            <person name="Priest M."/>
            <person name="Raghuraman S."/>
            <person name="Rege F."/>
            <person name="Reyes R."/>
            <person name="Rise C."/>
            <person name="Rogov P."/>
            <person name="Ross K."/>
            <person name="Ryan E."/>
            <person name="Settipalli S."/>
            <person name="Shea T."/>
            <person name="Sherpa N."/>
            <person name="Shi L."/>
            <person name="Shih D."/>
            <person name="Sparrow T."/>
            <person name="Spaulding J."/>
            <person name="Stalker J."/>
            <person name="Stange-Thomann N."/>
            <person name="Stavropoulos S."/>
            <person name="Stone C."/>
            <person name="Strader C."/>
            <person name="Tesfaye S."/>
            <person name="Thomson T."/>
            <person name="Thoulutsang Y."/>
            <person name="Thoulutsang D."/>
            <person name="Topham K."/>
            <person name="Topping I."/>
            <person name="Tsamla T."/>
            <person name="Vassiliev H."/>
            <person name="Vo A."/>
            <person name="Wangchuk T."/>
            <person name="Wangdi T."/>
            <person name="Weiand M."/>
            <person name="Wilkinson J."/>
            <person name="Wilson A."/>
            <person name="Yadav S."/>
            <person name="Young G."/>
            <person name="Yu Q."/>
            <person name="Zembek L."/>
            <person name="Zhong D."/>
            <person name="Zimmer A."/>
            <person name="Zwirko Z."/>
            <person name="Jaffe D.B."/>
            <person name="Alvarez P."/>
            <person name="Brockman W."/>
            <person name="Butler J."/>
            <person name="Chin C."/>
            <person name="Gnerre S."/>
            <person name="Grabherr M."/>
            <person name="Kleber M."/>
            <person name="Mauceli E."/>
            <person name="MacCallum I."/>
        </authorList>
    </citation>
    <scope>NUCLEOTIDE SEQUENCE [LARGE SCALE GENOMIC DNA]</scope>
    <source>
        <strain evidence="3">Tucson 15010-1051.87</strain>
    </source>
</reference>
<dbReference type="Proteomes" id="UP000008792">
    <property type="component" value="Unassembled WGS sequence"/>
</dbReference>
<accession>A0A0Q9W059</accession>
<feature type="transmembrane region" description="Helical" evidence="1">
    <location>
        <begin position="51"/>
        <end position="77"/>
    </location>
</feature>
<name>A0A0Q9W059_DROVI</name>
<dbReference type="OrthoDB" id="7871178at2759"/>
<keyword evidence="1" id="KW-0812">Transmembrane</keyword>
<sequence length="123" mass="14073">MCYCPEDCFDDCCCSLWSKAYFFSIWTLIHGIIFTIAMLGYIAYLYAEDIFLYIGAGLLIIALVHLIAGILLLVGFLKNKRTMFLVGIILSSILPFVFVGLIYLPIIQVIFIIIACRYYKMKM</sequence>
<keyword evidence="1" id="KW-1133">Transmembrane helix</keyword>
<keyword evidence="1" id="KW-0472">Membrane</keyword>
<dbReference type="EMBL" id="CH940662">
    <property type="protein sequence ID" value="KRF78505.1"/>
    <property type="molecule type" value="Genomic_DNA"/>
</dbReference>
<evidence type="ECO:0000313" key="3">
    <source>
        <dbReference type="Proteomes" id="UP000008792"/>
    </source>
</evidence>
<evidence type="ECO:0000256" key="1">
    <source>
        <dbReference type="SAM" id="Phobius"/>
    </source>
</evidence>
<dbReference type="InParanoid" id="A0A0Q9W059"/>
<proteinExistence type="predicted"/>